<accession>A0A3M7S9E2</accession>
<dbReference type="Proteomes" id="UP000276133">
    <property type="component" value="Unassembled WGS sequence"/>
</dbReference>
<evidence type="ECO:0000256" key="1">
    <source>
        <dbReference type="SAM" id="SignalP"/>
    </source>
</evidence>
<evidence type="ECO:0000313" key="2">
    <source>
        <dbReference type="EMBL" id="RNA32414.1"/>
    </source>
</evidence>
<keyword evidence="1" id="KW-0732">Signal</keyword>
<evidence type="ECO:0000313" key="3">
    <source>
        <dbReference type="Proteomes" id="UP000276133"/>
    </source>
</evidence>
<proteinExistence type="predicted"/>
<dbReference type="EMBL" id="REGN01001801">
    <property type="protein sequence ID" value="RNA32414.1"/>
    <property type="molecule type" value="Genomic_DNA"/>
</dbReference>
<protein>
    <submittedName>
        <fullName evidence="2">Uncharacterized protein</fullName>
    </submittedName>
</protein>
<gene>
    <name evidence="2" type="ORF">BpHYR1_014205</name>
</gene>
<keyword evidence="3" id="KW-1185">Reference proteome</keyword>
<feature type="signal peptide" evidence="1">
    <location>
        <begin position="1"/>
        <end position="24"/>
    </location>
</feature>
<name>A0A3M7S9E2_BRAPC</name>
<comment type="caution">
    <text evidence="2">The sequence shown here is derived from an EMBL/GenBank/DDBJ whole genome shotgun (WGS) entry which is preliminary data.</text>
</comment>
<organism evidence="2 3">
    <name type="scientific">Brachionus plicatilis</name>
    <name type="common">Marine rotifer</name>
    <name type="synonym">Brachionus muelleri</name>
    <dbReference type="NCBI Taxonomy" id="10195"/>
    <lineage>
        <taxon>Eukaryota</taxon>
        <taxon>Metazoa</taxon>
        <taxon>Spiralia</taxon>
        <taxon>Gnathifera</taxon>
        <taxon>Rotifera</taxon>
        <taxon>Eurotatoria</taxon>
        <taxon>Monogononta</taxon>
        <taxon>Pseudotrocha</taxon>
        <taxon>Ploima</taxon>
        <taxon>Brachionidae</taxon>
        <taxon>Brachionus</taxon>
    </lineage>
</organism>
<reference evidence="2 3" key="1">
    <citation type="journal article" date="2018" name="Sci. Rep.">
        <title>Genomic signatures of local adaptation to the degree of environmental predictability in rotifers.</title>
        <authorList>
            <person name="Franch-Gras L."/>
            <person name="Hahn C."/>
            <person name="Garcia-Roger E.M."/>
            <person name="Carmona M.J."/>
            <person name="Serra M."/>
            <person name="Gomez A."/>
        </authorList>
    </citation>
    <scope>NUCLEOTIDE SEQUENCE [LARGE SCALE GENOMIC DNA]</scope>
    <source>
        <strain evidence="2">HYR1</strain>
    </source>
</reference>
<sequence length="69" mass="6950">MKLNLPSFLLLAIIGMLCGAMTQAWGGGGAGLWNGGWGRGGLGWGRGGWGKWGAGWGGRVGACGGKWAC</sequence>
<dbReference type="AlphaFoldDB" id="A0A3M7S9E2"/>
<feature type="chain" id="PRO_5017923024" evidence="1">
    <location>
        <begin position="25"/>
        <end position="69"/>
    </location>
</feature>